<dbReference type="Proteomes" id="UP000216752">
    <property type="component" value="Chromosome"/>
</dbReference>
<name>A0ABZ3IPE0_9FIRM</name>
<dbReference type="EMBL" id="CP155573">
    <property type="protein sequence ID" value="XFO67426.1"/>
    <property type="molecule type" value="Genomic_DNA"/>
</dbReference>
<dbReference type="RefSeq" id="WP_094604189.1">
    <property type="nucleotide sequence ID" value="NZ_CP155573.1"/>
</dbReference>
<evidence type="ECO:0000259" key="3">
    <source>
        <dbReference type="Pfam" id="PF03358"/>
    </source>
</evidence>
<evidence type="ECO:0000313" key="4">
    <source>
        <dbReference type="EMBL" id="XFO67426.1"/>
    </source>
</evidence>
<accession>A0ABZ3IPE0</accession>
<dbReference type="PANTHER" id="PTHR43278">
    <property type="entry name" value="NAD(P)H-DEPENDENT FMN-CONTAINING OXIDOREDUCTASE YWQN-RELATED"/>
    <property type="match status" value="1"/>
</dbReference>
<organism evidence="4 5">
    <name type="scientific">Sporomusa silvacetica DSM 10669</name>
    <dbReference type="NCBI Taxonomy" id="1123289"/>
    <lineage>
        <taxon>Bacteria</taxon>
        <taxon>Bacillati</taxon>
        <taxon>Bacillota</taxon>
        <taxon>Negativicutes</taxon>
        <taxon>Selenomonadales</taxon>
        <taxon>Sporomusaceae</taxon>
        <taxon>Sporomusa</taxon>
    </lineage>
</organism>
<dbReference type="InterPro" id="IPR029039">
    <property type="entry name" value="Flavoprotein-like_sf"/>
</dbReference>
<evidence type="ECO:0000256" key="2">
    <source>
        <dbReference type="ARBA" id="ARBA00022643"/>
    </source>
</evidence>
<evidence type="ECO:0000256" key="1">
    <source>
        <dbReference type="ARBA" id="ARBA00022630"/>
    </source>
</evidence>
<sequence>MDKTVIAVNGSPRKNWNTATLLGKALEGAAAQGAATELVHLYDLNYKGCISCFSCKRRGGPSYGKCALQDDLTLVLAKIATADALILGSPLYYQTVSGEMKSFLERLMFPYSVYGHPEPYTLFPRKIQIGFIYTMNATDEQIKNVGGQERVASHEMILEMIFGNWETLFSTDTYQFEDYSQFVSDYFNPEAKAKQRAEVFPRDCEKAYEMGARFAEKSCNEK</sequence>
<keyword evidence="5" id="KW-1185">Reference proteome</keyword>
<keyword evidence="2" id="KW-0288">FMN</keyword>
<dbReference type="Pfam" id="PF03358">
    <property type="entry name" value="FMN_red"/>
    <property type="match status" value="1"/>
</dbReference>
<reference evidence="4" key="1">
    <citation type="submission" date="2024-05" db="EMBL/GenBank/DDBJ databases">
        <title>Isolation and characterization of Sporomusa carbonis sp. nov., a carboxydotrophic hydrogenogen in the genus of Sporomusa isolated from a charcoal burning pile.</title>
        <authorList>
            <person name="Boeer T."/>
            <person name="Rosenbaum F."/>
            <person name="Eysell L."/>
            <person name="Mueller V."/>
            <person name="Daniel R."/>
            <person name="Poehlein A."/>
        </authorList>
    </citation>
    <scope>NUCLEOTIDE SEQUENCE [LARGE SCALE GENOMIC DNA]</scope>
    <source>
        <strain evidence="4">DSM 10669</strain>
    </source>
</reference>
<evidence type="ECO:0000313" key="5">
    <source>
        <dbReference type="Proteomes" id="UP000216752"/>
    </source>
</evidence>
<dbReference type="Gene3D" id="3.40.50.360">
    <property type="match status" value="1"/>
</dbReference>
<dbReference type="InterPro" id="IPR005025">
    <property type="entry name" value="FMN_Rdtase-like_dom"/>
</dbReference>
<dbReference type="InterPro" id="IPR051796">
    <property type="entry name" value="ISF_SsuE-like"/>
</dbReference>
<dbReference type="SUPFAM" id="SSF52218">
    <property type="entry name" value="Flavoproteins"/>
    <property type="match status" value="1"/>
</dbReference>
<proteinExistence type="predicted"/>
<feature type="domain" description="NADPH-dependent FMN reductase-like" evidence="3">
    <location>
        <begin position="5"/>
        <end position="109"/>
    </location>
</feature>
<keyword evidence="1" id="KW-0285">Flavoprotein</keyword>
<dbReference type="PANTHER" id="PTHR43278:SF2">
    <property type="entry name" value="IRON-SULFUR FLAVOPROTEIN"/>
    <property type="match status" value="1"/>
</dbReference>
<gene>
    <name evidence="4" type="ORF">SPSIL_036250</name>
</gene>
<protein>
    <recommendedName>
        <fullName evidence="3">NADPH-dependent FMN reductase-like domain-containing protein</fullName>
    </recommendedName>
</protein>